<reference evidence="13" key="1">
    <citation type="submission" date="2022-07" db="EMBL/GenBank/DDBJ databases">
        <title>Characterization of the Novel Bacterium Alteromonas immobilis LMIT006 and Alteromonas gregis LMIT007.</title>
        <authorList>
            <person name="Lin X."/>
        </authorList>
    </citation>
    <scope>NUCLEOTIDE SEQUENCE</scope>
    <source>
        <strain evidence="13">LMIT007</strain>
    </source>
</reference>
<evidence type="ECO:0000256" key="5">
    <source>
        <dbReference type="ARBA" id="ARBA00022448"/>
    </source>
</evidence>
<dbReference type="Proteomes" id="UP001165413">
    <property type="component" value="Unassembled WGS sequence"/>
</dbReference>
<dbReference type="GO" id="GO:0043190">
    <property type="term" value="C:ATP-binding cassette (ABC) transporter complex"/>
    <property type="evidence" value="ECO:0007669"/>
    <property type="project" value="InterPro"/>
</dbReference>
<evidence type="ECO:0000256" key="12">
    <source>
        <dbReference type="SAM" id="Phobius"/>
    </source>
</evidence>
<evidence type="ECO:0000256" key="11">
    <source>
        <dbReference type="ARBA" id="ARBA00026081"/>
    </source>
</evidence>
<dbReference type="GO" id="GO:0055085">
    <property type="term" value="P:transmembrane transport"/>
    <property type="evidence" value="ECO:0007669"/>
    <property type="project" value="InterPro"/>
</dbReference>
<keyword evidence="9 12" id="KW-1133">Transmembrane helix</keyword>
<dbReference type="InterPro" id="IPR005495">
    <property type="entry name" value="LptG/LptF_permease"/>
</dbReference>
<comment type="function">
    <text evidence="1">Part of the ABC transporter complex LptBFG involved in the translocation of lipopolysaccharide (LPS) from the inner membrane to the outer membrane.</text>
</comment>
<comment type="subcellular location">
    <subcellularLocation>
        <location evidence="2">Cell inner membrane</location>
        <topology evidence="2">Multi-pass membrane protein</topology>
    </subcellularLocation>
</comment>
<protein>
    <recommendedName>
        <fullName evidence="4">Lipopolysaccharide export system permease protein LptF</fullName>
    </recommendedName>
</protein>
<gene>
    <name evidence="13" type="primary">lptF</name>
    <name evidence="13" type="ORF">NLF92_10590</name>
</gene>
<evidence type="ECO:0000313" key="14">
    <source>
        <dbReference type="Proteomes" id="UP001165413"/>
    </source>
</evidence>
<keyword evidence="5" id="KW-0813">Transport</keyword>
<feature type="transmembrane region" description="Helical" evidence="12">
    <location>
        <begin position="331"/>
        <end position="349"/>
    </location>
</feature>
<evidence type="ECO:0000256" key="7">
    <source>
        <dbReference type="ARBA" id="ARBA00022519"/>
    </source>
</evidence>
<accession>A0AA41X3N3</accession>
<evidence type="ECO:0000256" key="10">
    <source>
        <dbReference type="ARBA" id="ARBA00023136"/>
    </source>
</evidence>
<feature type="transmembrane region" description="Helical" evidence="12">
    <location>
        <begin position="268"/>
        <end position="289"/>
    </location>
</feature>
<dbReference type="NCBIfam" id="TIGR04407">
    <property type="entry name" value="LptF_YjgP"/>
    <property type="match status" value="1"/>
</dbReference>
<evidence type="ECO:0000256" key="9">
    <source>
        <dbReference type="ARBA" id="ARBA00022989"/>
    </source>
</evidence>
<evidence type="ECO:0000313" key="13">
    <source>
        <dbReference type="EMBL" id="MCP3429393.1"/>
    </source>
</evidence>
<dbReference type="RefSeq" id="WP_254101676.1">
    <property type="nucleotide sequence ID" value="NZ_JANATA010000020.1"/>
</dbReference>
<keyword evidence="6" id="KW-1003">Cell membrane</keyword>
<keyword evidence="7" id="KW-0997">Cell inner membrane</keyword>
<keyword evidence="14" id="KW-1185">Reference proteome</keyword>
<evidence type="ECO:0000256" key="3">
    <source>
        <dbReference type="ARBA" id="ARBA00007725"/>
    </source>
</evidence>
<dbReference type="AlphaFoldDB" id="A0AA41X3N3"/>
<keyword evidence="10 12" id="KW-0472">Membrane</keyword>
<evidence type="ECO:0000256" key="4">
    <source>
        <dbReference type="ARBA" id="ARBA00014213"/>
    </source>
</evidence>
<evidence type="ECO:0000256" key="8">
    <source>
        <dbReference type="ARBA" id="ARBA00022692"/>
    </source>
</evidence>
<keyword evidence="8 12" id="KW-0812">Transmembrane</keyword>
<evidence type="ECO:0000256" key="2">
    <source>
        <dbReference type="ARBA" id="ARBA00004429"/>
    </source>
</evidence>
<dbReference type="PANTHER" id="PTHR33529">
    <property type="entry name" value="SLR0882 PROTEIN-RELATED"/>
    <property type="match status" value="1"/>
</dbReference>
<feature type="transmembrane region" description="Helical" evidence="12">
    <location>
        <begin position="97"/>
        <end position="121"/>
    </location>
</feature>
<dbReference type="InterPro" id="IPR030922">
    <property type="entry name" value="LptF"/>
</dbReference>
<dbReference type="EMBL" id="JANATA010000020">
    <property type="protein sequence ID" value="MCP3429393.1"/>
    <property type="molecule type" value="Genomic_DNA"/>
</dbReference>
<proteinExistence type="inferred from homology"/>
<evidence type="ECO:0000256" key="6">
    <source>
        <dbReference type="ARBA" id="ARBA00022475"/>
    </source>
</evidence>
<feature type="transmembrane region" description="Helical" evidence="12">
    <location>
        <begin position="12"/>
        <end position="32"/>
    </location>
</feature>
<organism evidence="13 14">
    <name type="scientific">Opacimonas viscosa</name>
    <dbReference type="NCBI Taxonomy" id="2961944"/>
    <lineage>
        <taxon>Bacteria</taxon>
        <taxon>Pseudomonadati</taxon>
        <taxon>Pseudomonadota</taxon>
        <taxon>Gammaproteobacteria</taxon>
        <taxon>Alteromonadales</taxon>
        <taxon>Alteromonadaceae</taxon>
        <taxon>Opacimonas</taxon>
    </lineage>
</organism>
<dbReference type="GO" id="GO:0015920">
    <property type="term" value="P:lipopolysaccharide transport"/>
    <property type="evidence" value="ECO:0007669"/>
    <property type="project" value="TreeGrafter"/>
</dbReference>
<comment type="similarity">
    <text evidence="3">Belongs to the LptF/LptG family.</text>
</comment>
<dbReference type="PANTHER" id="PTHR33529:SF7">
    <property type="entry name" value="LIPOPOLYSACCHARIDE EXPORT SYSTEM PERMEASE PROTEIN LPTF"/>
    <property type="match status" value="1"/>
</dbReference>
<name>A0AA41X3N3_9ALTE</name>
<dbReference type="Pfam" id="PF03739">
    <property type="entry name" value="LptF_LptG"/>
    <property type="match status" value="1"/>
</dbReference>
<comment type="subunit">
    <text evidence="11">Component of the lipopolysaccharide transport and assembly complex. The LptBFG transporter is composed of two ATP-binding proteins (LptB) and two transmembrane proteins (LptF and LptG).</text>
</comment>
<sequence>MIIFRYLLKETFKSQLAIFFILMAIFITLRFVRVLGDATDGEIPADLVLGFLALYSPILASLILPISFFLGIMIAHGRLFVDSEMTVLRACGVSEWYVTRVMLILSMLLALVTATITMYIAPLAVESEYQLKEKAGAESGISAVIPGRFQQTGNANAVIFVHEIETENQQLVKIFLSEREKQNNKLIRIIYAENGTINALPDGSQILTLRSGKQYNGEIGQRNYQVIDFAVYRIQIGERLPDEMRRKVAALSTLELWGDPSFEAIAELQWRIAIPLSLPFLVLLAVPLSSVNPRQGRFGKLLPAIMMYLGYFLLLMAAKRALEDGKIPVSLGLWWVHGLILIIGFMLISRQRAVGVKVRKLFQRNKGAKHV</sequence>
<comment type="caution">
    <text evidence="13">The sequence shown here is derived from an EMBL/GenBank/DDBJ whole genome shotgun (WGS) entry which is preliminary data.</text>
</comment>
<feature type="transmembrane region" description="Helical" evidence="12">
    <location>
        <begin position="301"/>
        <end position="319"/>
    </location>
</feature>
<feature type="transmembrane region" description="Helical" evidence="12">
    <location>
        <begin position="52"/>
        <end position="76"/>
    </location>
</feature>
<evidence type="ECO:0000256" key="1">
    <source>
        <dbReference type="ARBA" id="ARBA00002265"/>
    </source>
</evidence>